<accession>A0A0H5DNX4</accession>
<evidence type="ECO:0000313" key="5">
    <source>
        <dbReference type="EMBL" id="CRX38121.1"/>
    </source>
</evidence>
<proteinExistence type="predicted"/>
<name>A0A0H5DNX4_9BACT</name>
<protein>
    <submittedName>
        <fullName evidence="5">Uncharacterized protein</fullName>
    </submittedName>
</protein>
<keyword evidence="4" id="KW-0732">Signal</keyword>
<sequence length="170" mass="18574">MKKIAFFSFILAVTAGCGFAAETSATSSQIKTLIIENKLDEARSLADREIQNNPEDVDTIRRRGFVYFMQGDYQSAAEDFTAYLSARPGSAKGYLYRGLAYIAMGDEARGKEDVKTALSIKPNLASTVDELMPKMLSGKKEKKSKEVALTTKKGVPVKTKKGAVAYKLKG</sequence>
<dbReference type="Proteomes" id="UP000220251">
    <property type="component" value="Unassembled WGS sequence"/>
</dbReference>
<dbReference type="RefSeq" id="WP_098037971.1">
    <property type="nucleotide sequence ID" value="NZ_CWGJ01000011.1"/>
</dbReference>
<dbReference type="EMBL" id="CWGJ01000011">
    <property type="protein sequence ID" value="CRX38121.1"/>
    <property type="molecule type" value="Genomic_DNA"/>
</dbReference>
<evidence type="ECO:0000256" key="1">
    <source>
        <dbReference type="ARBA" id="ARBA00022737"/>
    </source>
</evidence>
<dbReference type="InterPro" id="IPR050498">
    <property type="entry name" value="Ycf3"/>
</dbReference>
<evidence type="ECO:0000256" key="3">
    <source>
        <dbReference type="PROSITE-ProRule" id="PRU00339"/>
    </source>
</evidence>
<organism evidence="5 6">
    <name type="scientific">Estrella lausannensis</name>
    <dbReference type="NCBI Taxonomy" id="483423"/>
    <lineage>
        <taxon>Bacteria</taxon>
        <taxon>Pseudomonadati</taxon>
        <taxon>Chlamydiota</taxon>
        <taxon>Chlamydiia</taxon>
        <taxon>Parachlamydiales</taxon>
        <taxon>Candidatus Criblamydiaceae</taxon>
        <taxon>Estrella</taxon>
    </lineage>
</organism>
<dbReference type="InterPro" id="IPR011990">
    <property type="entry name" value="TPR-like_helical_dom_sf"/>
</dbReference>
<evidence type="ECO:0000256" key="4">
    <source>
        <dbReference type="SAM" id="SignalP"/>
    </source>
</evidence>
<dbReference type="PANTHER" id="PTHR44858:SF1">
    <property type="entry name" value="UDP-N-ACETYLGLUCOSAMINE--PEPTIDE N-ACETYLGLUCOSAMINYLTRANSFERASE SPINDLY-RELATED"/>
    <property type="match status" value="1"/>
</dbReference>
<feature type="repeat" description="TPR" evidence="3">
    <location>
        <begin position="57"/>
        <end position="90"/>
    </location>
</feature>
<dbReference type="PROSITE" id="PS50005">
    <property type="entry name" value="TPR"/>
    <property type="match status" value="2"/>
</dbReference>
<dbReference type="OrthoDB" id="488290at2"/>
<gene>
    <name evidence="5" type="ORF">ELAC_0769</name>
</gene>
<feature type="chain" id="PRO_5005217761" evidence="4">
    <location>
        <begin position="21"/>
        <end position="170"/>
    </location>
</feature>
<dbReference type="Pfam" id="PF13371">
    <property type="entry name" value="TPR_9"/>
    <property type="match status" value="1"/>
</dbReference>
<dbReference type="SMART" id="SM00028">
    <property type="entry name" value="TPR"/>
    <property type="match status" value="2"/>
</dbReference>
<reference evidence="6" key="1">
    <citation type="submission" date="2015-06" db="EMBL/GenBank/DDBJ databases">
        <authorList>
            <person name="Bertelli C."/>
        </authorList>
    </citation>
    <scope>NUCLEOTIDE SEQUENCE [LARGE SCALE GENOMIC DNA]</scope>
    <source>
        <strain evidence="6">CRIB-30</strain>
    </source>
</reference>
<evidence type="ECO:0000256" key="2">
    <source>
        <dbReference type="ARBA" id="ARBA00022803"/>
    </source>
</evidence>
<keyword evidence="2 3" id="KW-0802">TPR repeat</keyword>
<dbReference type="Gene3D" id="1.25.40.10">
    <property type="entry name" value="Tetratricopeptide repeat domain"/>
    <property type="match status" value="1"/>
</dbReference>
<keyword evidence="6" id="KW-1185">Reference proteome</keyword>
<feature type="repeat" description="TPR" evidence="3">
    <location>
        <begin position="91"/>
        <end position="124"/>
    </location>
</feature>
<dbReference type="SUPFAM" id="SSF48452">
    <property type="entry name" value="TPR-like"/>
    <property type="match status" value="1"/>
</dbReference>
<dbReference type="PANTHER" id="PTHR44858">
    <property type="entry name" value="TETRATRICOPEPTIDE REPEAT PROTEIN 6"/>
    <property type="match status" value="1"/>
</dbReference>
<keyword evidence="1" id="KW-0677">Repeat</keyword>
<dbReference type="InterPro" id="IPR019734">
    <property type="entry name" value="TPR_rpt"/>
</dbReference>
<feature type="signal peptide" evidence="4">
    <location>
        <begin position="1"/>
        <end position="20"/>
    </location>
</feature>
<dbReference type="AlphaFoldDB" id="A0A0H5DNX4"/>
<evidence type="ECO:0000313" key="6">
    <source>
        <dbReference type="Proteomes" id="UP000220251"/>
    </source>
</evidence>
<dbReference type="PROSITE" id="PS51257">
    <property type="entry name" value="PROKAR_LIPOPROTEIN"/>
    <property type="match status" value="1"/>
</dbReference>